<dbReference type="EMBL" id="JAULSN010000002">
    <property type="protein sequence ID" value="KAK3379636.1"/>
    <property type="molecule type" value="Genomic_DNA"/>
</dbReference>
<gene>
    <name evidence="1" type="ORF">B0T24DRAFT_590171</name>
</gene>
<name>A0AAE0NDR5_9PEZI</name>
<proteinExistence type="predicted"/>
<evidence type="ECO:0000313" key="2">
    <source>
        <dbReference type="Proteomes" id="UP001287356"/>
    </source>
</evidence>
<keyword evidence="2" id="KW-1185">Reference proteome</keyword>
<reference evidence="1" key="2">
    <citation type="submission" date="2023-06" db="EMBL/GenBank/DDBJ databases">
        <authorList>
            <consortium name="Lawrence Berkeley National Laboratory"/>
            <person name="Haridas S."/>
            <person name="Hensen N."/>
            <person name="Bonometti L."/>
            <person name="Westerberg I."/>
            <person name="Brannstrom I.O."/>
            <person name="Guillou S."/>
            <person name="Cros-Aarteil S."/>
            <person name="Calhoun S."/>
            <person name="Kuo A."/>
            <person name="Mondo S."/>
            <person name="Pangilinan J."/>
            <person name="Riley R."/>
            <person name="Labutti K."/>
            <person name="Andreopoulos B."/>
            <person name="Lipzen A."/>
            <person name="Chen C."/>
            <person name="Yanf M."/>
            <person name="Daum C."/>
            <person name="Ng V."/>
            <person name="Clum A."/>
            <person name="Steindorff A."/>
            <person name="Ohm R."/>
            <person name="Martin F."/>
            <person name="Silar P."/>
            <person name="Natvig D."/>
            <person name="Lalanne C."/>
            <person name="Gautier V."/>
            <person name="Ament-Velasquez S.L."/>
            <person name="Kruys A."/>
            <person name="Hutchinson M.I."/>
            <person name="Powell A.J."/>
            <person name="Barry K."/>
            <person name="Miller A.N."/>
            <person name="Grigoriev I.V."/>
            <person name="Debuchy R."/>
            <person name="Gladieux P."/>
            <person name="Thoren M.H."/>
            <person name="Johannesson H."/>
        </authorList>
    </citation>
    <scope>NUCLEOTIDE SEQUENCE</scope>
    <source>
        <strain evidence="1">CBS 958.72</strain>
    </source>
</reference>
<dbReference type="Proteomes" id="UP001287356">
    <property type="component" value="Unassembled WGS sequence"/>
</dbReference>
<protein>
    <submittedName>
        <fullName evidence="1">Uncharacterized protein</fullName>
    </submittedName>
</protein>
<evidence type="ECO:0000313" key="1">
    <source>
        <dbReference type="EMBL" id="KAK3379636.1"/>
    </source>
</evidence>
<sequence length="261" mass="28521">MHHSGLETQIEGVKDLCSDRNKCSDDIIVKLSDANGTGEVPDAQSRDGLWKRVFSNGWNTNCPNIHPGPIRARRGVESMTQVGTWKVNLPAPSTPSKRKRNENVTPNAHRLTGAPAFIKPNMNWDDFGVSFSVCDAKGSGASAKYVALNPGWTLQQARAEAMMHWDEHEVERIIEYNAKLAVCFARSRLLALHRASGSGGTTLPQGSRPVGTLNEVAINTDDFVKLVTCADKMKEMATLVNESEKIASARPIKKKKLADSA</sequence>
<accession>A0AAE0NDR5</accession>
<comment type="caution">
    <text evidence="1">The sequence shown here is derived from an EMBL/GenBank/DDBJ whole genome shotgun (WGS) entry which is preliminary data.</text>
</comment>
<reference evidence="1" key="1">
    <citation type="journal article" date="2023" name="Mol. Phylogenet. Evol.">
        <title>Genome-scale phylogeny and comparative genomics of the fungal order Sordariales.</title>
        <authorList>
            <person name="Hensen N."/>
            <person name="Bonometti L."/>
            <person name="Westerberg I."/>
            <person name="Brannstrom I.O."/>
            <person name="Guillou S."/>
            <person name="Cros-Aarteil S."/>
            <person name="Calhoun S."/>
            <person name="Haridas S."/>
            <person name="Kuo A."/>
            <person name="Mondo S."/>
            <person name="Pangilinan J."/>
            <person name="Riley R."/>
            <person name="LaButti K."/>
            <person name="Andreopoulos B."/>
            <person name="Lipzen A."/>
            <person name="Chen C."/>
            <person name="Yan M."/>
            <person name="Daum C."/>
            <person name="Ng V."/>
            <person name="Clum A."/>
            <person name="Steindorff A."/>
            <person name="Ohm R.A."/>
            <person name="Martin F."/>
            <person name="Silar P."/>
            <person name="Natvig D.O."/>
            <person name="Lalanne C."/>
            <person name="Gautier V."/>
            <person name="Ament-Velasquez S.L."/>
            <person name="Kruys A."/>
            <person name="Hutchinson M.I."/>
            <person name="Powell A.J."/>
            <person name="Barry K."/>
            <person name="Miller A.N."/>
            <person name="Grigoriev I.V."/>
            <person name="Debuchy R."/>
            <person name="Gladieux P."/>
            <person name="Hiltunen Thoren M."/>
            <person name="Johannesson H."/>
        </authorList>
    </citation>
    <scope>NUCLEOTIDE SEQUENCE</scope>
    <source>
        <strain evidence="1">CBS 958.72</strain>
    </source>
</reference>
<organism evidence="1 2">
    <name type="scientific">Lasiosphaeria ovina</name>
    <dbReference type="NCBI Taxonomy" id="92902"/>
    <lineage>
        <taxon>Eukaryota</taxon>
        <taxon>Fungi</taxon>
        <taxon>Dikarya</taxon>
        <taxon>Ascomycota</taxon>
        <taxon>Pezizomycotina</taxon>
        <taxon>Sordariomycetes</taxon>
        <taxon>Sordariomycetidae</taxon>
        <taxon>Sordariales</taxon>
        <taxon>Lasiosphaeriaceae</taxon>
        <taxon>Lasiosphaeria</taxon>
    </lineage>
</organism>
<dbReference type="AlphaFoldDB" id="A0AAE0NDR5"/>